<dbReference type="Proteomes" id="UP000681594">
    <property type="component" value="Unassembled WGS sequence"/>
</dbReference>
<proteinExistence type="inferred from homology"/>
<dbReference type="EMBL" id="JAGIZB010000005">
    <property type="protein sequence ID" value="MBP0444562.1"/>
    <property type="molecule type" value="Genomic_DNA"/>
</dbReference>
<evidence type="ECO:0000313" key="3">
    <source>
        <dbReference type="EMBL" id="MBP0444562.1"/>
    </source>
</evidence>
<evidence type="ECO:0000259" key="2">
    <source>
        <dbReference type="Pfam" id="PF01464"/>
    </source>
</evidence>
<dbReference type="Pfam" id="PF01464">
    <property type="entry name" value="SLT"/>
    <property type="match status" value="1"/>
</dbReference>
<dbReference type="CDD" id="cd13400">
    <property type="entry name" value="LT_IagB-like"/>
    <property type="match status" value="1"/>
</dbReference>
<gene>
    <name evidence="3" type="ORF">J8J14_07180</name>
</gene>
<dbReference type="SUPFAM" id="SSF53955">
    <property type="entry name" value="Lysozyme-like"/>
    <property type="match status" value="1"/>
</dbReference>
<accession>A0ABS4AC17</accession>
<dbReference type="InterPro" id="IPR008258">
    <property type="entry name" value="Transglycosylase_SLT_dom_1"/>
</dbReference>
<comment type="caution">
    <text evidence="3">The sequence shown here is derived from an EMBL/GenBank/DDBJ whole genome shotgun (WGS) entry which is preliminary data.</text>
</comment>
<reference evidence="3 4" key="1">
    <citation type="submission" date="2021-03" db="EMBL/GenBank/DDBJ databases">
        <authorList>
            <person name="So Y."/>
        </authorList>
    </citation>
    <scope>NUCLEOTIDE SEQUENCE [LARGE SCALE GENOMIC DNA]</scope>
    <source>
        <strain evidence="3 4">SSH11</strain>
    </source>
</reference>
<dbReference type="InterPro" id="IPR023346">
    <property type="entry name" value="Lysozyme-like_dom_sf"/>
</dbReference>
<evidence type="ECO:0000256" key="1">
    <source>
        <dbReference type="ARBA" id="ARBA00009387"/>
    </source>
</evidence>
<comment type="similarity">
    <text evidence="1">Belongs to the virb1 family.</text>
</comment>
<protein>
    <submittedName>
        <fullName evidence="3">Lytic transglycosylase domain-containing protein</fullName>
    </submittedName>
</protein>
<sequence length="279" mass="29915">MMALPGQAQTAEQDGRLCQQAIAEQEPGSGLPPGLLHAIAIVESGRRLARTGRVIPWPWSYNVSGRGYMAATKAQAVAEVSALLAAGQRSIDIGCMQINLLHHPESFSSLDEAFDPQANLRYAVRFLRELHARHGDWNMAVRRYHSGQPDRGEAYRQRVEAGAGSIPQPTSVSVVPPAARAWSFALLPGLATAERQSAERHQAALAQLATLRSLATTDPAAALRALGDPRQFSALSAEQRAGMANLSRFYAGVQAARSRARAELGHGGARATQSLARTQ</sequence>
<dbReference type="Gene3D" id="1.10.530.10">
    <property type="match status" value="1"/>
</dbReference>
<evidence type="ECO:0000313" key="4">
    <source>
        <dbReference type="Proteomes" id="UP000681594"/>
    </source>
</evidence>
<feature type="domain" description="Transglycosylase SLT" evidence="2">
    <location>
        <begin position="23"/>
        <end position="157"/>
    </location>
</feature>
<organism evidence="3 4">
    <name type="scientific">Pararoseomonas baculiformis</name>
    <dbReference type="NCBI Taxonomy" id="2820812"/>
    <lineage>
        <taxon>Bacteria</taxon>
        <taxon>Pseudomonadati</taxon>
        <taxon>Pseudomonadota</taxon>
        <taxon>Alphaproteobacteria</taxon>
        <taxon>Acetobacterales</taxon>
        <taxon>Acetobacteraceae</taxon>
        <taxon>Pararoseomonas</taxon>
    </lineage>
</organism>
<name>A0ABS4AC17_9PROT</name>
<keyword evidence="4" id="KW-1185">Reference proteome</keyword>